<name>A0AAW9CKM7_BURTH</name>
<comment type="caution">
    <text evidence="1">The sequence shown here is derived from an EMBL/GenBank/DDBJ whole genome shotgun (WGS) entry which is preliminary data.</text>
</comment>
<reference evidence="1" key="1">
    <citation type="submission" date="2018-08" db="EMBL/GenBank/DDBJ databases">
        <title>Identification of Burkholderia cepacia strains that express a Burkholderia pseudomallei-like capsular polysaccharide.</title>
        <authorList>
            <person name="Burtnick M.N."/>
            <person name="Vongsouvath M."/>
            <person name="Newton P."/>
            <person name="Wuthiekanun V."/>
            <person name="Limmathurotsakul D."/>
            <person name="Brett P.J."/>
            <person name="Chantratita N."/>
            <person name="Dance D.A."/>
        </authorList>
    </citation>
    <scope>NUCLEOTIDE SEQUENCE</scope>
    <source>
        <strain evidence="1">SBXCC001</strain>
    </source>
</reference>
<protein>
    <submittedName>
        <fullName evidence="1">Uncharacterized protein</fullName>
    </submittedName>
</protein>
<sequence>MLPARRRSIVAAFRADRSGCGNGGDAAKACDADSPMRG</sequence>
<accession>A0AAW9CKM7</accession>
<evidence type="ECO:0000313" key="1">
    <source>
        <dbReference type="EMBL" id="MDW9251408.1"/>
    </source>
</evidence>
<gene>
    <name evidence="1" type="ORF">C7S16_5458</name>
</gene>
<organism evidence="1 2">
    <name type="scientific">Burkholderia thailandensis</name>
    <dbReference type="NCBI Taxonomy" id="57975"/>
    <lineage>
        <taxon>Bacteria</taxon>
        <taxon>Pseudomonadati</taxon>
        <taxon>Pseudomonadota</taxon>
        <taxon>Betaproteobacteria</taxon>
        <taxon>Burkholderiales</taxon>
        <taxon>Burkholderiaceae</taxon>
        <taxon>Burkholderia</taxon>
        <taxon>pseudomallei group</taxon>
    </lineage>
</organism>
<dbReference type="AlphaFoldDB" id="A0AAW9CKM7"/>
<proteinExistence type="predicted"/>
<dbReference type="EMBL" id="QXCT01000001">
    <property type="protein sequence ID" value="MDW9251408.1"/>
    <property type="molecule type" value="Genomic_DNA"/>
</dbReference>
<evidence type="ECO:0000313" key="2">
    <source>
        <dbReference type="Proteomes" id="UP001272137"/>
    </source>
</evidence>
<dbReference type="Proteomes" id="UP001272137">
    <property type="component" value="Unassembled WGS sequence"/>
</dbReference>